<dbReference type="InterPro" id="IPR006311">
    <property type="entry name" value="TAT_signal"/>
</dbReference>
<gene>
    <name evidence="2" type="ORF">C461_00212</name>
</gene>
<keyword evidence="3" id="KW-1185">Reference proteome</keyword>
<dbReference type="SUPFAM" id="SSF51126">
    <property type="entry name" value="Pectin lyase-like"/>
    <property type="match status" value="1"/>
</dbReference>
<feature type="compositionally biased region" description="Low complexity" evidence="1">
    <location>
        <begin position="29"/>
        <end position="40"/>
    </location>
</feature>
<dbReference type="OrthoDB" id="202667at2157"/>
<dbReference type="RefSeq" id="WP_007997570.1">
    <property type="nucleotide sequence ID" value="NZ_AOJI01000002.1"/>
</dbReference>
<dbReference type="PATRIC" id="fig|1230454.4.peg.43"/>
<evidence type="ECO:0000256" key="1">
    <source>
        <dbReference type="SAM" id="MobiDB-lite"/>
    </source>
</evidence>
<accession>M0PP68</accession>
<sequence>MAKRHNDDERGNDDLTEEKDEITGSATPGSEQSGAEGSASMARRTLLQSVGIAAVGIGGAAAASGSASAAEFTSDPSGEVVVSPGEYEWTDSLDIGSGDALIGDGSPGDVVVRLNSETMDGSVEGRLENVVVRGENPESKSGLSVYPGATIDGFVWPEGGQQSEDRALYTPTGGDERLTIRNSAWANAVNNGAYVDKPPVTMENCASINNNIAGIRVGHRDGTSEDETTYVRNCLVAVTDDIQNDDTNSPNARGLRMRHPGNVVIENCWFVYLDVDGPADLIELHDGAAGSSVEIRNCHFHNDTSRDLVRDKSDDDIDVVIEDCTVSGSGSRAIEPDYDGNGITEDAEASVPLPSAVTGYAAADDVSGIDAGSAPWSDATIESGADEDEDTADEHLIVLHASPDNGGDVDPSFTVDGSISFADEAEPDTDTIVANDDGTVTATSVGLDPDALDSFRFDGSVVDYDVPSDAVVDVSLDGDTTSFAALVGEDDDTTDTEDTEDSGSSGNDDGTTDGDDSDADGSDASTEDQTDDGSDASSLPNQLTVDGRADKKVTRYTFTVSGDVARDADASVVTDDGTPWDRMEDIAEDGKVIGLVGSGVDAYRFDGDITAVTVDGDANISVEYDR</sequence>
<dbReference type="Proteomes" id="UP000011575">
    <property type="component" value="Unassembled WGS sequence"/>
</dbReference>
<dbReference type="AlphaFoldDB" id="M0PP68"/>
<reference evidence="2 3" key="1">
    <citation type="journal article" date="2014" name="PLoS Genet.">
        <title>Phylogenetically driven sequencing of extremely halophilic archaea reveals strategies for static and dynamic osmo-response.</title>
        <authorList>
            <person name="Becker E.A."/>
            <person name="Seitzer P.M."/>
            <person name="Tritt A."/>
            <person name="Larsen D."/>
            <person name="Krusor M."/>
            <person name="Yao A.I."/>
            <person name="Wu D."/>
            <person name="Madern D."/>
            <person name="Eisen J.A."/>
            <person name="Darling A.E."/>
            <person name="Facciotti M.T."/>
        </authorList>
    </citation>
    <scope>NUCLEOTIDE SEQUENCE [LARGE SCALE GENOMIC DNA]</scope>
    <source>
        <strain evidence="2 3">JCM 13560</strain>
    </source>
</reference>
<feature type="compositionally biased region" description="Acidic residues" evidence="1">
    <location>
        <begin position="510"/>
        <end position="534"/>
    </location>
</feature>
<feature type="region of interest" description="Disordered" evidence="1">
    <location>
        <begin position="485"/>
        <end position="546"/>
    </location>
</feature>
<evidence type="ECO:0000313" key="3">
    <source>
        <dbReference type="Proteomes" id="UP000011575"/>
    </source>
</evidence>
<protein>
    <submittedName>
        <fullName evidence="2">Uncharacterized protein</fullName>
    </submittedName>
</protein>
<feature type="compositionally biased region" description="Polar residues" evidence="1">
    <location>
        <begin position="535"/>
        <end position="544"/>
    </location>
</feature>
<dbReference type="PROSITE" id="PS51318">
    <property type="entry name" value="TAT"/>
    <property type="match status" value="1"/>
</dbReference>
<name>M0PP68_9EURY</name>
<feature type="region of interest" description="Disordered" evidence="1">
    <location>
        <begin position="1"/>
        <end position="42"/>
    </location>
</feature>
<organism evidence="2 3">
    <name type="scientific">Halorubrum aidingense JCM 13560</name>
    <dbReference type="NCBI Taxonomy" id="1230454"/>
    <lineage>
        <taxon>Archaea</taxon>
        <taxon>Methanobacteriati</taxon>
        <taxon>Methanobacteriota</taxon>
        <taxon>Stenosarchaea group</taxon>
        <taxon>Halobacteria</taxon>
        <taxon>Halobacteriales</taxon>
        <taxon>Haloferacaceae</taxon>
        <taxon>Halorubrum</taxon>
    </lineage>
</organism>
<proteinExistence type="predicted"/>
<feature type="compositionally biased region" description="Basic and acidic residues" evidence="1">
    <location>
        <begin position="1"/>
        <end position="13"/>
    </location>
</feature>
<evidence type="ECO:0000313" key="2">
    <source>
        <dbReference type="EMBL" id="EMA70665.1"/>
    </source>
</evidence>
<comment type="caution">
    <text evidence="2">The sequence shown here is derived from an EMBL/GenBank/DDBJ whole genome shotgun (WGS) entry which is preliminary data.</text>
</comment>
<dbReference type="EMBL" id="AOJI01000002">
    <property type="protein sequence ID" value="EMA70665.1"/>
    <property type="molecule type" value="Genomic_DNA"/>
</dbReference>
<dbReference type="InterPro" id="IPR011050">
    <property type="entry name" value="Pectin_lyase_fold/virulence"/>
</dbReference>
<feature type="compositionally biased region" description="Acidic residues" evidence="1">
    <location>
        <begin position="488"/>
        <end position="501"/>
    </location>
</feature>